<evidence type="ECO:0000256" key="1">
    <source>
        <dbReference type="ARBA" id="ARBA00004123"/>
    </source>
</evidence>
<dbReference type="SUPFAM" id="SSF46785">
    <property type="entry name" value="Winged helix' DNA-binding domain"/>
    <property type="match status" value="1"/>
</dbReference>
<dbReference type="PANTHER" id="PTHR13989:SF16">
    <property type="entry name" value="REPLICATION PROTEIN A2"/>
    <property type="match status" value="1"/>
</dbReference>
<dbReference type="GO" id="GO:0003697">
    <property type="term" value="F:single-stranded DNA binding"/>
    <property type="evidence" value="ECO:0007669"/>
    <property type="project" value="TreeGrafter"/>
</dbReference>
<gene>
    <name evidence="8" type="ORF">WICMUC_000256</name>
</gene>
<dbReference type="Gene3D" id="2.40.50.140">
    <property type="entry name" value="Nucleic acid-binding proteins"/>
    <property type="match status" value="1"/>
</dbReference>
<protein>
    <recommendedName>
        <fullName evidence="10">Replication protein A C-terminal domain-containing protein</fullName>
    </recommendedName>
</protein>
<dbReference type="CDD" id="cd04478">
    <property type="entry name" value="RPA2_DBD_D"/>
    <property type="match status" value="1"/>
</dbReference>
<dbReference type="InterPro" id="IPR012340">
    <property type="entry name" value="NA-bd_OB-fold"/>
</dbReference>
<dbReference type="Pfam" id="PF01336">
    <property type="entry name" value="tRNA_anti-codon"/>
    <property type="match status" value="1"/>
</dbReference>
<dbReference type="AlphaFoldDB" id="A0A9P8TJ33"/>
<reference evidence="8" key="2">
    <citation type="submission" date="2021-01" db="EMBL/GenBank/DDBJ databases">
        <authorList>
            <person name="Schikora-Tamarit M.A."/>
        </authorList>
    </citation>
    <scope>NUCLEOTIDE SEQUENCE</scope>
    <source>
        <strain evidence="8">CBS6341</strain>
    </source>
</reference>
<dbReference type="GO" id="GO:0006260">
    <property type="term" value="P:DNA replication"/>
    <property type="evidence" value="ECO:0007669"/>
    <property type="project" value="UniProtKB-KW"/>
</dbReference>
<evidence type="ECO:0000313" key="8">
    <source>
        <dbReference type="EMBL" id="KAH3680525.1"/>
    </source>
</evidence>
<proteinExistence type="predicted"/>
<dbReference type="OrthoDB" id="25571at2759"/>
<dbReference type="InterPro" id="IPR040260">
    <property type="entry name" value="RFA2-like"/>
</dbReference>
<feature type="domain" description="OB" evidence="6">
    <location>
        <begin position="72"/>
        <end position="143"/>
    </location>
</feature>
<dbReference type="GO" id="GO:0005662">
    <property type="term" value="C:DNA replication factor A complex"/>
    <property type="evidence" value="ECO:0007669"/>
    <property type="project" value="TreeGrafter"/>
</dbReference>
<keyword evidence="2" id="KW-0235">DNA replication</keyword>
<evidence type="ECO:0000256" key="2">
    <source>
        <dbReference type="ARBA" id="ARBA00022705"/>
    </source>
</evidence>
<dbReference type="GO" id="GO:0006289">
    <property type="term" value="P:nucleotide-excision repair"/>
    <property type="evidence" value="ECO:0007669"/>
    <property type="project" value="TreeGrafter"/>
</dbReference>
<dbReference type="Proteomes" id="UP000769528">
    <property type="component" value="Unassembled WGS sequence"/>
</dbReference>
<keyword evidence="9" id="KW-1185">Reference proteome</keyword>
<dbReference type="EMBL" id="JAEUBF010000096">
    <property type="protein sequence ID" value="KAH3680525.1"/>
    <property type="molecule type" value="Genomic_DNA"/>
</dbReference>
<evidence type="ECO:0000256" key="5">
    <source>
        <dbReference type="SAM" id="MobiDB-lite"/>
    </source>
</evidence>
<dbReference type="InterPro" id="IPR014892">
    <property type="entry name" value="RPA_C"/>
</dbReference>
<name>A0A9P8TJ33_9ASCO</name>
<dbReference type="InterPro" id="IPR036390">
    <property type="entry name" value="WH_DNA-bd_sf"/>
</dbReference>
<dbReference type="PANTHER" id="PTHR13989">
    <property type="entry name" value="REPLICATION PROTEIN A-RELATED"/>
    <property type="match status" value="1"/>
</dbReference>
<reference evidence="8" key="1">
    <citation type="journal article" date="2021" name="Open Biol.">
        <title>Shared evolutionary footprints suggest mitochondrial oxidative damage underlies multiple complex I losses in fungi.</title>
        <authorList>
            <person name="Schikora-Tamarit M.A."/>
            <person name="Marcet-Houben M."/>
            <person name="Nosek J."/>
            <person name="Gabaldon T."/>
        </authorList>
    </citation>
    <scope>NUCLEOTIDE SEQUENCE</scope>
    <source>
        <strain evidence="8">CBS6341</strain>
    </source>
</reference>
<dbReference type="GO" id="GO:0035861">
    <property type="term" value="C:site of double-strand break"/>
    <property type="evidence" value="ECO:0007669"/>
    <property type="project" value="TreeGrafter"/>
</dbReference>
<dbReference type="InterPro" id="IPR014646">
    <property type="entry name" value="Rfa2/RPA32"/>
</dbReference>
<comment type="subcellular location">
    <subcellularLocation>
        <location evidence="1">Nucleus</location>
    </subcellularLocation>
</comment>
<evidence type="ECO:0000259" key="7">
    <source>
        <dbReference type="Pfam" id="PF08784"/>
    </source>
</evidence>
<keyword evidence="3" id="KW-0238">DNA-binding</keyword>
<feature type="domain" description="Replication protein A C-terminal" evidence="7">
    <location>
        <begin position="171"/>
        <end position="251"/>
    </location>
</feature>
<organism evidence="8 9">
    <name type="scientific">Wickerhamomyces mucosus</name>
    <dbReference type="NCBI Taxonomy" id="1378264"/>
    <lineage>
        <taxon>Eukaryota</taxon>
        <taxon>Fungi</taxon>
        <taxon>Dikarya</taxon>
        <taxon>Ascomycota</taxon>
        <taxon>Saccharomycotina</taxon>
        <taxon>Saccharomycetes</taxon>
        <taxon>Phaffomycetales</taxon>
        <taxon>Wickerhamomycetaceae</taxon>
        <taxon>Wickerhamomyces</taxon>
    </lineage>
</organism>
<evidence type="ECO:0000259" key="6">
    <source>
        <dbReference type="Pfam" id="PF01336"/>
    </source>
</evidence>
<keyword evidence="4" id="KW-0539">Nucleus</keyword>
<dbReference type="InterPro" id="IPR004365">
    <property type="entry name" value="NA-bd_OB_tRNA"/>
</dbReference>
<comment type="caution">
    <text evidence="8">The sequence shown here is derived from an EMBL/GenBank/DDBJ whole genome shotgun (WGS) entry which is preliminary data.</text>
</comment>
<dbReference type="GO" id="GO:0000724">
    <property type="term" value="P:double-strand break repair via homologous recombination"/>
    <property type="evidence" value="ECO:0007669"/>
    <property type="project" value="TreeGrafter"/>
</dbReference>
<evidence type="ECO:0000256" key="3">
    <source>
        <dbReference type="ARBA" id="ARBA00023125"/>
    </source>
</evidence>
<accession>A0A9P8TJ33</accession>
<dbReference type="PIRSF" id="PIRSF036949">
    <property type="entry name" value="RPA32"/>
    <property type="match status" value="1"/>
</dbReference>
<evidence type="ECO:0000256" key="4">
    <source>
        <dbReference type="ARBA" id="ARBA00023242"/>
    </source>
</evidence>
<feature type="region of interest" description="Disordered" evidence="5">
    <location>
        <begin position="15"/>
        <end position="42"/>
    </location>
</feature>
<dbReference type="Pfam" id="PF08784">
    <property type="entry name" value="RPA_C"/>
    <property type="match status" value="1"/>
</dbReference>
<dbReference type="SUPFAM" id="SSF50249">
    <property type="entry name" value="Nucleic acid-binding proteins"/>
    <property type="match status" value="1"/>
</dbReference>
<sequence length="256" mass="28210">MSTYQPYGGYQQNFSNDYTSGGFDANNQTSSQPNKTQTKNSLTSVTIKEVVESKQLIQDGEYSVHNLELNLVSFVGVVRNVTDNTSRLDIQVEDGTGSLDLRVWIDESKSNPYSDITTGIYVYCTGAVKEFNGKKNIQHVTIRKIEDPNEVIYHHLSAIDTYITAKNIGLNGANGANGSQKEGLFVSEPESGNVSVIDRIFNFINENTPSMPEGVPVTYIAQSLNLLTDDVVLHCGKLTEDAKIYLGYDENGYLAV</sequence>
<evidence type="ECO:0000313" key="9">
    <source>
        <dbReference type="Proteomes" id="UP000769528"/>
    </source>
</evidence>
<evidence type="ECO:0008006" key="10">
    <source>
        <dbReference type="Google" id="ProtNLM"/>
    </source>
</evidence>
<dbReference type="GO" id="GO:0000781">
    <property type="term" value="C:chromosome, telomeric region"/>
    <property type="evidence" value="ECO:0007669"/>
    <property type="project" value="TreeGrafter"/>
</dbReference>